<name>A0A9E7HFK0_9LILI</name>
<feature type="compositionally biased region" description="Basic and acidic residues" evidence="1">
    <location>
        <begin position="434"/>
        <end position="444"/>
    </location>
</feature>
<feature type="transmembrane region" description="Helical" evidence="2">
    <location>
        <begin position="88"/>
        <end position="107"/>
    </location>
</feature>
<keyword evidence="2" id="KW-0472">Membrane</keyword>
<evidence type="ECO:0000256" key="2">
    <source>
        <dbReference type="SAM" id="Phobius"/>
    </source>
</evidence>
<dbReference type="PANTHER" id="PTHR35696:SF1">
    <property type="entry name" value="ELECTRON CARRIER_IRON ION-BINDING PROTEIN"/>
    <property type="match status" value="1"/>
</dbReference>
<feature type="region of interest" description="Disordered" evidence="1">
    <location>
        <begin position="209"/>
        <end position="240"/>
    </location>
</feature>
<protein>
    <submittedName>
        <fullName evidence="3">Uncharacterized protein</fullName>
    </submittedName>
</protein>
<dbReference type="Pfam" id="PF05142">
    <property type="entry name" value="DUF702"/>
    <property type="match status" value="1"/>
</dbReference>
<dbReference type="AlphaFoldDB" id="A0A9E7HFK0"/>
<evidence type="ECO:0000313" key="4">
    <source>
        <dbReference type="EMBL" id="URE39543.1"/>
    </source>
</evidence>
<feature type="compositionally biased region" description="Polar residues" evidence="1">
    <location>
        <begin position="221"/>
        <end position="240"/>
    </location>
</feature>
<feature type="region of interest" description="Disordered" evidence="1">
    <location>
        <begin position="431"/>
        <end position="450"/>
    </location>
</feature>
<sequence length="485" mass="54068">MVRGEPKHHTFLPWTGPVALLSPTSSPTSNGSAAPYDRPLLSSGGGEGPALLDSFLWQRAPLRPLSSSALSLFFFVRVSCKGEIVPNSLFWCVSFALGFLLFMLYLLEEIWLMASSSPGSSGKIGDSITAIAAIDGNITSQRTGAFEMPKPSLRGLNKPKCIKCGNVARSRCPFQSCKSCCAKAENPCHIHGKWISYHGDQAKITVLKHNGTLPDKPPPSSSTAIEQPSNDVSSSGASGRLNSLRQISTNVANILRARKPLNRKDAVNINRWRFMKLREHFERDIEVENEAFERYMQNVNLLEETFSIMQGTEPGDQTALVAGSSEKLVSEIKMKLKSNSERAESFQERTRNLINQKLCELQKGEFISDDCSTNDDDLDDHREFKRSRQIMKWRHHRNSTVDDVINKLNKAHSEEDLRACMDLKLQYTSDNLTSEDHSTPKQESADETALSFRSPPKMWMTAHVDQDTLANINTQFSSLSSIAEL</sequence>
<dbReference type="OrthoDB" id="1915989at2759"/>
<dbReference type="EMBL" id="CP097510">
    <property type="protein sequence ID" value="URE39543.1"/>
    <property type="molecule type" value="Genomic_DNA"/>
</dbReference>
<evidence type="ECO:0000313" key="5">
    <source>
        <dbReference type="Proteomes" id="UP001055439"/>
    </source>
</evidence>
<keyword evidence="2" id="KW-0812">Transmembrane</keyword>
<evidence type="ECO:0000256" key="1">
    <source>
        <dbReference type="SAM" id="MobiDB-lite"/>
    </source>
</evidence>
<dbReference type="Proteomes" id="UP001055439">
    <property type="component" value="Chromosome 8"/>
</dbReference>
<dbReference type="EMBL" id="CP097510">
    <property type="protein sequence ID" value="URE32670.1"/>
    <property type="molecule type" value="Genomic_DNA"/>
</dbReference>
<accession>A0A9E7HFK0</accession>
<proteinExistence type="predicted"/>
<gene>
    <name evidence="4" type="ORF">MUK42_01678</name>
    <name evidence="3" type="ORF">MUK42_17148</name>
</gene>
<keyword evidence="2" id="KW-1133">Transmembrane helix</keyword>
<organism evidence="3 5">
    <name type="scientific">Musa troglodytarum</name>
    <name type="common">fe'i banana</name>
    <dbReference type="NCBI Taxonomy" id="320322"/>
    <lineage>
        <taxon>Eukaryota</taxon>
        <taxon>Viridiplantae</taxon>
        <taxon>Streptophyta</taxon>
        <taxon>Embryophyta</taxon>
        <taxon>Tracheophyta</taxon>
        <taxon>Spermatophyta</taxon>
        <taxon>Magnoliopsida</taxon>
        <taxon>Liliopsida</taxon>
        <taxon>Zingiberales</taxon>
        <taxon>Musaceae</taxon>
        <taxon>Musa</taxon>
    </lineage>
</organism>
<keyword evidence="5" id="KW-1185">Reference proteome</keyword>
<reference evidence="3" key="1">
    <citation type="submission" date="2022-05" db="EMBL/GenBank/DDBJ databases">
        <title>The Musa troglodytarum L. genome provides insights into the mechanism of non-climacteric behaviour and enrichment of carotenoids.</title>
        <authorList>
            <person name="Wang J."/>
        </authorList>
    </citation>
    <scope>NUCLEOTIDE SEQUENCE</scope>
    <source>
        <tissue evidence="3">Leaf</tissue>
    </source>
</reference>
<evidence type="ECO:0000313" key="3">
    <source>
        <dbReference type="EMBL" id="URE32670.1"/>
    </source>
</evidence>
<dbReference type="PANTHER" id="PTHR35696">
    <property type="entry name" value="ELECTRON CARRIER/IRON ION-BINDING PROTEIN"/>
    <property type="match status" value="1"/>
</dbReference>